<accession>A0A4Q9I193</accession>
<name>A0A4Q9I193_STRKA</name>
<protein>
    <submittedName>
        <fullName evidence="1">Uncharacterized protein</fullName>
    </submittedName>
</protein>
<organism evidence="1 2">
    <name type="scientific">Streptomyces kasugaensis</name>
    <dbReference type="NCBI Taxonomy" id="1946"/>
    <lineage>
        <taxon>Bacteria</taxon>
        <taxon>Bacillati</taxon>
        <taxon>Actinomycetota</taxon>
        <taxon>Actinomycetes</taxon>
        <taxon>Kitasatosporales</taxon>
        <taxon>Streptomycetaceae</taxon>
        <taxon>Streptomyces</taxon>
    </lineage>
</organism>
<evidence type="ECO:0000313" key="2">
    <source>
        <dbReference type="Proteomes" id="UP000292452"/>
    </source>
</evidence>
<keyword evidence="2" id="KW-1185">Reference proteome</keyword>
<comment type="caution">
    <text evidence="1">The sequence shown here is derived from an EMBL/GenBank/DDBJ whole genome shotgun (WGS) entry which is preliminary data.</text>
</comment>
<sequence>MSPTPSAPTTTVVPASEANESIRRFVRTRRGAAWTAQDMAEYAVLLEVWTHAARKPVVEAA</sequence>
<dbReference type="AlphaFoldDB" id="A0A4Q9I193"/>
<proteinExistence type="predicted"/>
<gene>
    <name evidence="1" type="ORF">EYS09_01320</name>
</gene>
<dbReference type="Proteomes" id="UP000292452">
    <property type="component" value="Unassembled WGS sequence"/>
</dbReference>
<reference evidence="1 2" key="1">
    <citation type="submission" date="2019-02" db="EMBL/GenBank/DDBJ databases">
        <title>Draft Genome Sequence of Streptomyces sp. AM-2504, identified by 16S rRNA comparative analysis as a Streptomyces Kasugaensis strain.</title>
        <authorList>
            <person name="Napolioni V."/>
            <person name="Giuliodori A.M."/>
            <person name="Spurio R."/>
            <person name="Fabbretti A."/>
        </authorList>
    </citation>
    <scope>NUCLEOTIDE SEQUENCE [LARGE SCALE GENOMIC DNA]</scope>
    <source>
        <strain evidence="1 2">AM-2504</strain>
    </source>
</reference>
<evidence type="ECO:0000313" key="1">
    <source>
        <dbReference type="EMBL" id="TBO61403.1"/>
    </source>
</evidence>
<dbReference type="EMBL" id="SIXH01000006">
    <property type="protein sequence ID" value="TBO61403.1"/>
    <property type="molecule type" value="Genomic_DNA"/>
</dbReference>